<dbReference type="OrthoDB" id="3235632at2"/>
<gene>
    <name evidence="1" type="ORF">F7Q99_11925</name>
</gene>
<evidence type="ECO:0000313" key="1">
    <source>
        <dbReference type="EMBL" id="MQS12980.1"/>
    </source>
</evidence>
<accession>A0A6N7KN73</accession>
<evidence type="ECO:0000313" key="2">
    <source>
        <dbReference type="Proteomes" id="UP000450000"/>
    </source>
</evidence>
<comment type="caution">
    <text evidence="1">The sequence shown here is derived from an EMBL/GenBank/DDBJ whole genome shotgun (WGS) entry which is preliminary data.</text>
</comment>
<name>A0A6N7KN73_9ACTN</name>
<protein>
    <submittedName>
        <fullName evidence="1">Uncharacterized protein</fullName>
    </submittedName>
</protein>
<sequence>MFSSRETHLVVLRELDVVRTALREALAAAGPDEQRGLERALSVLDGLSGNEQQLKAKWVVGLLQHAGIDPRTEEMSAVRELRRAIPGLGLAAAVDLVKQANAAV</sequence>
<dbReference type="Proteomes" id="UP000450000">
    <property type="component" value="Unassembled WGS sequence"/>
</dbReference>
<keyword evidence="2" id="KW-1185">Reference proteome</keyword>
<reference evidence="1 2" key="1">
    <citation type="submission" date="2019-09" db="EMBL/GenBank/DDBJ databases">
        <title>Genome Sequences of Streptomyces kaniharaensis ATCC 21070.</title>
        <authorList>
            <person name="Zhu W."/>
            <person name="De Crecy-Lagard V."/>
            <person name="Richards N.G."/>
        </authorList>
    </citation>
    <scope>NUCLEOTIDE SEQUENCE [LARGE SCALE GENOMIC DNA]</scope>
    <source>
        <strain evidence="1 2">SF-557</strain>
    </source>
</reference>
<organism evidence="1 2">
    <name type="scientific">Streptomyces kaniharaensis</name>
    <dbReference type="NCBI Taxonomy" id="212423"/>
    <lineage>
        <taxon>Bacteria</taxon>
        <taxon>Bacillati</taxon>
        <taxon>Actinomycetota</taxon>
        <taxon>Actinomycetes</taxon>
        <taxon>Kitasatosporales</taxon>
        <taxon>Streptomycetaceae</taxon>
        <taxon>Streptomyces</taxon>
    </lineage>
</organism>
<dbReference type="AlphaFoldDB" id="A0A6N7KN73"/>
<dbReference type="EMBL" id="WBOF01000001">
    <property type="protein sequence ID" value="MQS12980.1"/>
    <property type="molecule type" value="Genomic_DNA"/>
</dbReference>
<proteinExistence type="predicted"/>
<dbReference type="RefSeq" id="WP_153461212.1">
    <property type="nucleotide sequence ID" value="NZ_WBOF01000001.1"/>
</dbReference>